<dbReference type="Proteomes" id="UP000192223">
    <property type="component" value="Unplaced"/>
</dbReference>
<dbReference type="AlphaFoldDB" id="A0A7F5RAC1"/>
<dbReference type="GeneID" id="112905193"/>
<name>A0A7F5RAC1_AGRPL</name>
<keyword evidence="2" id="KW-1185">Reference proteome</keyword>
<accession>A0A7F5RAC1</accession>
<feature type="region of interest" description="Disordered" evidence="1">
    <location>
        <begin position="1"/>
        <end position="61"/>
    </location>
</feature>
<sequence>MEKRHKNMAERRVTGRVRVLSSDSSSEGEGGSENVCARKRRYSSSPSSLSSQMSAHSAALSELPEAESFDAIYRHRDGVSDRTTPNRSNVQESGPSGVATVVSSSLPDNSTEILKEAPKLQDEILSLLGNDEKPETVFGGPIHADIASRWSHILASGLSEETCKKLSAKYLPPSNCVLLCPPRINPEVKLASSESVLRRDVRLSDLQQQLGASLTAIGVALTSLLENSTPDNKKYIHLLSDAGRILTNICHSESVSRRELIAINLNKDLKGILTDTPITEFLFGSDLDSRIKSLKELEKSGQQLRVQKRLVRPSTQILAKASTSRSQGNFRSPPARKYGAKSSGQSNQAPVNLTHRKTRQFQGRKMDNKTNQRSRQYPY</sequence>
<evidence type="ECO:0000256" key="1">
    <source>
        <dbReference type="SAM" id="MobiDB-lite"/>
    </source>
</evidence>
<proteinExistence type="predicted"/>
<evidence type="ECO:0000313" key="2">
    <source>
        <dbReference type="Proteomes" id="UP000192223"/>
    </source>
</evidence>
<feature type="compositionally biased region" description="Polar residues" evidence="1">
    <location>
        <begin position="319"/>
        <end position="330"/>
    </location>
</feature>
<feature type="region of interest" description="Disordered" evidence="1">
    <location>
        <begin position="319"/>
        <end position="379"/>
    </location>
</feature>
<dbReference type="KEGG" id="apln:112905193"/>
<reference evidence="3 4" key="1">
    <citation type="submission" date="2025-04" db="UniProtKB">
        <authorList>
            <consortium name="RefSeq"/>
        </authorList>
    </citation>
    <scope>IDENTIFICATION</scope>
    <source>
        <tissue evidence="3 4">Entire body</tissue>
    </source>
</reference>
<dbReference type="RefSeq" id="XP_025832923.1">
    <property type="nucleotide sequence ID" value="XM_025977138.1"/>
</dbReference>
<gene>
    <name evidence="3 4" type="primary">LOC112905193</name>
</gene>
<evidence type="ECO:0000313" key="3">
    <source>
        <dbReference type="RefSeq" id="XP_025832923.1"/>
    </source>
</evidence>
<feature type="compositionally biased region" description="Low complexity" evidence="1">
    <location>
        <begin position="43"/>
        <end position="61"/>
    </location>
</feature>
<protein>
    <submittedName>
        <fullName evidence="3 4">Uncharacterized protein LOC112905193</fullName>
    </submittedName>
</protein>
<dbReference type="OrthoDB" id="6744247at2759"/>
<feature type="compositionally biased region" description="Basic and acidic residues" evidence="1">
    <location>
        <begin position="1"/>
        <end position="13"/>
    </location>
</feature>
<feature type="compositionally biased region" description="Polar residues" evidence="1">
    <location>
        <begin position="81"/>
        <end position="94"/>
    </location>
</feature>
<evidence type="ECO:0000313" key="4">
    <source>
        <dbReference type="RefSeq" id="XP_025832926.1"/>
    </source>
</evidence>
<dbReference type="RefSeq" id="XP_025832926.1">
    <property type="nucleotide sequence ID" value="XM_025977141.1"/>
</dbReference>
<dbReference type="PANTHER" id="PTHR34239:SF2">
    <property type="entry name" value="TRANSPOSABLE ELEMENT P TRANSPOSASE_THAP9 CONSERVED DOMAIN-CONTAINING PROTEIN"/>
    <property type="match status" value="1"/>
</dbReference>
<organism evidence="2 4">
    <name type="scientific">Agrilus planipennis</name>
    <name type="common">Emerald ash borer</name>
    <name type="synonym">Agrilus marcopoli</name>
    <dbReference type="NCBI Taxonomy" id="224129"/>
    <lineage>
        <taxon>Eukaryota</taxon>
        <taxon>Metazoa</taxon>
        <taxon>Ecdysozoa</taxon>
        <taxon>Arthropoda</taxon>
        <taxon>Hexapoda</taxon>
        <taxon>Insecta</taxon>
        <taxon>Pterygota</taxon>
        <taxon>Neoptera</taxon>
        <taxon>Endopterygota</taxon>
        <taxon>Coleoptera</taxon>
        <taxon>Polyphaga</taxon>
        <taxon>Elateriformia</taxon>
        <taxon>Buprestoidea</taxon>
        <taxon>Buprestidae</taxon>
        <taxon>Agrilinae</taxon>
        <taxon>Agrilus</taxon>
    </lineage>
</organism>
<feature type="compositionally biased region" description="Polar residues" evidence="1">
    <location>
        <begin position="342"/>
        <end position="351"/>
    </location>
</feature>
<feature type="region of interest" description="Disordered" evidence="1">
    <location>
        <begin position="77"/>
        <end position="99"/>
    </location>
</feature>
<dbReference type="PANTHER" id="PTHR34239">
    <property type="entry name" value="APPLE DOMAIN-CONTAINING PROTEIN"/>
    <property type="match status" value="1"/>
</dbReference>